<reference evidence="1" key="2">
    <citation type="submission" date="2015-06" db="UniProtKB">
        <authorList>
            <consortium name="EnsemblMetazoa"/>
        </authorList>
    </citation>
    <scope>IDENTIFICATION</scope>
</reference>
<dbReference type="HOGENOM" id="CLU_2200252_0_0_1"/>
<dbReference type="EMBL" id="CAEY01001135">
    <property type="status" value="NOT_ANNOTATED_CDS"/>
    <property type="molecule type" value="Genomic_DNA"/>
</dbReference>
<accession>T1K0B0</accession>
<protein>
    <submittedName>
        <fullName evidence="1">Uncharacterized protein</fullName>
    </submittedName>
</protein>
<organism evidence="1 2">
    <name type="scientific">Tetranychus urticae</name>
    <name type="common">Two-spotted spider mite</name>
    <dbReference type="NCBI Taxonomy" id="32264"/>
    <lineage>
        <taxon>Eukaryota</taxon>
        <taxon>Metazoa</taxon>
        <taxon>Ecdysozoa</taxon>
        <taxon>Arthropoda</taxon>
        <taxon>Chelicerata</taxon>
        <taxon>Arachnida</taxon>
        <taxon>Acari</taxon>
        <taxon>Acariformes</taxon>
        <taxon>Trombidiformes</taxon>
        <taxon>Prostigmata</taxon>
        <taxon>Eleutherengona</taxon>
        <taxon>Raphignathae</taxon>
        <taxon>Tetranychoidea</taxon>
        <taxon>Tetranychidae</taxon>
        <taxon>Tetranychus</taxon>
    </lineage>
</organism>
<name>T1K0B0_TETUR</name>
<sequence length="108" mass="12729">MICCYRYHNRLFLRYLGPLLQFQCPLQVHLLADYLAESQTGQGHFVGQPVRRYLDSHSEHLQRILLRHSKNGLLCRTMPHYAALSRTISKYTFLNEHYLVFSTSAFLN</sequence>
<keyword evidence="2" id="KW-1185">Reference proteome</keyword>
<evidence type="ECO:0000313" key="1">
    <source>
        <dbReference type="EnsemblMetazoa" id="tetur03g07070.1"/>
    </source>
</evidence>
<evidence type="ECO:0000313" key="2">
    <source>
        <dbReference type="Proteomes" id="UP000015104"/>
    </source>
</evidence>
<dbReference type="Proteomes" id="UP000015104">
    <property type="component" value="Unassembled WGS sequence"/>
</dbReference>
<dbReference type="AlphaFoldDB" id="T1K0B0"/>
<reference evidence="2" key="1">
    <citation type="submission" date="2011-08" db="EMBL/GenBank/DDBJ databases">
        <authorList>
            <person name="Rombauts S."/>
        </authorList>
    </citation>
    <scope>NUCLEOTIDE SEQUENCE</scope>
    <source>
        <strain evidence="2">London</strain>
    </source>
</reference>
<proteinExistence type="predicted"/>
<dbReference type="EnsemblMetazoa" id="tetur03g07070.1">
    <property type="protein sequence ID" value="tetur03g07070.1"/>
    <property type="gene ID" value="tetur03g07070"/>
</dbReference>